<reference evidence="2" key="1">
    <citation type="submission" date="2010-08" db="EMBL/GenBank/DDBJ databases">
        <authorList>
            <person name="Harkins D.M."/>
            <person name="Madupu R."/>
            <person name="Durkin A.S."/>
            <person name="Torralba M."/>
            <person name="Methe B."/>
            <person name="Sutton G.G."/>
            <person name="Nelson K.E."/>
        </authorList>
    </citation>
    <scope>NUCLEOTIDE SEQUENCE [LARGE SCALE GENOMIC DNA]</scope>
    <source>
        <strain evidence="2">ATCC 14266</strain>
    </source>
</reference>
<name>E0DJ13_9CORY</name>
<feature type="region of interest" description="Disordered" evidence="1">
    <location>
        <begin position="1"/>
        <end position="31"/>
    </location>
</feature>
<dbReference type="Proteomes" id="UP000004218">
    <property type="component" value="Unassembled WGS sequence"/>
</dbReference>
<dbReference type="STRING" id="553207.HMPREF0299_5678"/>
<evidence type="ECO:0008006" key="4">
    <source>
        <dbReference type="Google" id="ProtNLM"/>
    </source>
</evidence>
<organism evidence="2 3">
    <name type="scientific">Corynebacterium matruchotii ATCC 14266</name>
    <dbReference type="NCBI Taxonomy" id="553207"/>
    <lineage>
        <taxon>Bacteria</taxon>
        <taxon>Bacillati</taxon>
        <taxon>Actinomycetota</taxon>
        <taxon>Actinomycetes</taxon>
        <taxon>Mycobacteriales</taxon>
        <taxon>Corynebacteriaceae</taxon>
        <taxon>Corynebacterium</taxon>
    </lineage>
</organism>
<feature type="region of interest" description="Disordered" evidence="1">
    <location>
        <begin position="236"/>
        <end position="261"/>
    </location>
</feature>
<dbReference type="Pfam" id="PF11228">
    <property type="entry name" value="DUF3027"/>
    <property type="match status" value="1"/>
</dbReference>
<sequence>MHDETPMRNNGTVPHDANGRSNTSKKPRQPLLSKLATTIARNAINELDDGRAGRHLGVTHIKSTTATHRFAADVPGYPGWEWNVVLACARGSHWITVSELALVPGGTALKAPEWVPYQQRIQPGDLGPGDIMPAPIDDSRLTTDPDEAAIIQQHKASTSSNQPRMLSKTGLSQALQRWETGEHGPQSPYARQAAFTCVTCAFYLPLATTIDVGVCANEYSADGTIVAATYGCGAHSETPQPEPLGTTTEPFDDDKTIPIDI</sequence>
<dbReference type="InterPro" id="IPR021391">
    <property type="entry name" value="DUF3027"/>
</dbReference>
<evidence type="ECO:0000313" key="2">
    <source>
        <dbReference type="EMBL" id="EFM47894.1"/>
    </source>
</evidence>
<evidence type="ECO:0000256" key="1">
    <source>
        <dbReference type="SAM" id="MobiDB-lite"/>
    </source>
</evidence>
<dbReference type="EMBL" id="ACSH02000008">
    <property type="protein sequence ID" value="EFM47894.1"/>
    <property type="molecule type" value="Genomic_DNA"/>
</dbReference>
<comment type="caution">
    <text evidence="2">The sequence shown here is derived from an EMBL/GenBank/DDBJ whole genome shotgun (WGS) entry which is preliminary data.</text>
</comment>
<proteinExistence type="predicted"/>
<keyword evidence="3" id="KW-1185">Reference proteome</keyword>
<evidence type="ECO:0000313" key="3">
    <source>
        <dbReference type="Proteomes" id="UP000004218"/>
    </source>
</evidence>
<protein>
    <recommendedName>
        <fullName evidence="4">DUF3027 domain-containing protein</fullName>
    </recommendedName>
</protein>
<accession>E0DJ13</accession>
<dbReference type="eggNOG" id="ENOG502ZBU7">
    <property type="taxonomic scope" value="Bacteria"/>
</dbReference>
<gene>
    <name evidence="2" type="ORF">HMPREF0299_5678</name>
</gene>
<dbReference type="AlphaFoldDB" id="E0DJ13"/>